<gene>
    <name evidence="1" type="ORF">SAMN04489747_0599</name>
</gene>
<organism evidence="1 2">
    <name type="scientific">Auraticoccus monumenti</name>
    <dbReference type="NCBI Taxonomy" id="675864"/>
    <lineage>
        <taxon>Bacteria</taxon>
        <taxon>Bacillati</taxon>
        <taxon>Actinomycetota</taxon>
        <taxon>Actinomycetes</taxon>
        <taxon>Propionibacteriales</taxon>
        <taxon>Propionibacteriaceae</taxon>
        <taxon>Auraticoccus</taxon>
    </lineage>
</organism>
<reference evidence="1 2" key="1">
    <citation type="submission" date="2016-10" db="EMBL/GenBank/DDBJ databases">
        <authorList>
            <person name="de Groot N.N."/>
        </authorList>
    </citation>
    <scope>NUCLEOTIDE SEQUENCE [LARGE SCALE GENOMIC DNA]</scope>
    <source>
        <strain evidence="1 2">MON 2.2</strain>
    </source>
</reference>
<accession>A0A1G6TEG7</accession>
<keyword evidence="2" id="KW-1185">Reference proteome</keyword>
<dbReference type="STRING" id="675864.SAMN04489747_0599"/>
<dbReference type="Proteomes" id="UP000198546">
    <property type="component" value="Chromosome i"/>
</dbReference>
<protein>
    <submittedName>
        <fullName evidence="1">Uncharacterized protein</fullName>
    </submittedName>
</protein>
<proteinExistence type="predicted"/>
<sequence length="73" mass="7703">MDALGSGEAAEVLRSALGAFHPEATAYGDELGFCLSETSVALHAVAQVYDDVETENEEMADRLDEIITSLGTV</sequence>
<evidence type="ECO:0000313" key="1">
    <source>
        <dbReference type="EMBL" id="SDD27470.1"/>
    </source>
</evidence>
<name>A0A1G6TEG7_9ACTN</name>
<dbReference type="EMBL" id="LT629688">
    <property type="protein sequence ID" value="SDD27470.1"/>
    <property type="molecule type" value="Genomic_DNA"/>
</dbReference>
<evidence type="ECO:0000313" key="2">
    <source>
        <dbReference type="Proteomes" id="UP000198546"/>
    </source>
</evidence>
<dbReference type="AlphaFoldDB" id="A0A1G6TEG7"/>